<dbReference type="PANTHER" id="PTHR43806:SF11">
    <property type="entry name" value="CEREVISIN-RELATED"/>
    <property type="match status" value="1"/>
</dbReference>
<evidence type="ECO:0000259" key="9">
    <source>
        <dbReference type="Pfam" id="PF00082"/>
    </source>
</evidence>
<evidence type="ECO:0000256" key="1">
    <source>
        <dbReference type="ARBA" id="ARBA00011073"/>
    </source>
</evidence>
<dbReference type="InterPro" id="IPR023828">
    <property type="entry name" value="Peptidase_S8_Ser-AS"/>
</dbReference>
<accession>A0ABV8TU81</accession>
<dbReference type="InterPro" id="IPR015500">
    <property type="entry name" value="Peptidase_S8_subtilisin-rel"/>
</dbReference>
<gene>
    <name evidence="10" type="ORF">ACFPET_03895</name>
</gene>
<evidence type="ECO:0000313" key="10">
    <source>
        <dbReference type="EMBL" id="MFC4334336.1"/>
    </source>
</evidence>
<dbReference type="Gene3D" id="3.40.50.200">
    <property type="entry name" value="Peptidase S8/S53 domain"/>
    <property type="match status" value="1"/>
</dbReference>
<organism evidence="10 11">
    <name type="scientific">Salininema proteolyticum</name>
    <dbReference type="NCBI Taxonomy" id="1607685"/>
    <lineage>
        <taxon>Bacteria</taxon>
        <taxon>Bacillati</taxon>
        <taxon>Actinomycetota</taxon>
        <taxon>Actinomycetes</taxon>
        <taxon>Glycomycetales</taxon>
        <taxon>Glycomycetaceae</taxon>
        <taxon>Salininema</taxon>
    </lineage>
</organism>
<evidence type="ECO:0000256" key="5">
    <source>
        <dbReference type="PROSITE-ProRule" id="PRU01240"/>
    </source>
</evidence>
<keyword evidence="7" id="KW-0472">Membrane</keyword>
<evidence type="ECO:0000256" key="6">
    <source>
        <dbReference type="SAM" id="MobiDB-lite"/>
    </source>
</evidence>
<evidence type="ECO:0000256" key="4">
    <source>
        <dbReference type="ARBA" id="ARBA00022825"/>
    </source>
</evidence>
<keyword evidence="2 5" id="KW-0645">Protease</keyword>
<feature type="chain" id="PRO_5045652772" evidence="8">
    <location>
        <begin position="33"/>
        <end position="403"/>
    </location>
</feature>
<keyword evidence="11" id="KW-1185">Reference proteome</keyword>
<feature type="active site" description="Charge relay system" evidence="5">
    <location>
        <position position="103"/>
    </location>
</feature>
<evidence type="ECO:0000256" key="7">
    <source>
        <dbReference type="SAM" id="Phobius"/>
    </source>
</evidence>
<evidence type="ECO:0000256" key="8">
    <source>
        <dbReference type="SAM" id="SignalP"/>
    </source>
</evidence>
<dbReference type="RefSeq" id="WP_380618076.1">
    <property type="nucleotide sequence ID" value="NZ_JBHSDK010000004.1"/>
</dbReference>
<feature type="region of interest" description="Disordered" evidence="6">
    <location>
        <begin position="247"/>
        <end position="270"/>
    </location>
</feature>
<feature type="active site" description="Charge relay system" evidence="5">
    <location>
        <position position="71"/>
    </location>
</feature>
<sequence>MTTTRRPNLLTYAALLLAALMLVAVTPGIAKAQQSPDEYLREQNEWVWKQINADKAWETTKGKGATIAVLDNGLGLHTYFEGKDILEPEHFRGGDPGTVGNGHGGSVAAAALQIAPEATIMPLVTNAPEDLPEELKTYGESAVTEAIYYAVDNGANVINMSFGPPVDTTQEKVQEALQYAVDRGVVTVIAAGNDPNVKADPIMATDGVIVVSGSNPQGTIWKDSWRGEEVTLAAPGDTQTIVESAFDNSDKNNLIDPEPSNDYRESPGTSLSAPTVAGVLALMFSADADLDGNNAIERLIKTASGNGEWNPELGYGIVDAEAAVNADNISPVDSNPLGYPLGQAGLSLENDASDISESGTDESNQTSSSTDESSMIRIWLVAVAATLLAATVVAFLILRRKKA</sequence>
<dbReference type="PROSITE" id="PS00138">
    <property type="entry name" value="SUBTILASE_SER"/>
    <property type="match status" value="1"/>
</dbReference>
<reference evidence="11" key="1">
    <citation type="journal article" date="2019" name="Int. J. Syst. Evol. Microbiol.">
        <title>The Global Catalogue of Microorganisms (GCM) 10K type strain sequencing project: providing services to taxonomists for standard genome sequencing and annotation.</title>
        <authorList>
            <consortium name="The Broad Institute Genomics Platform"/>
            <consortium name="The Broad Institute Genome Sequencing Center for Infectious Disease"/>
            <person name="Wu L."/>
            <person name="Ma J."/>
        </authorList>
    </citation>
    <scope>NUCLEOTIDE SEQUENCE [LARGE SCALE GENOMIC DNA]</scope>
    <source>
        <strain evidence="11">IBRC-M 10908</strain>
    </source>
</reference>
<protein>
    <submittedName>
        <fullName evidence="10">S8 family serine peptidase</fullName>
    </submittedName>
</protein>
<dbReference type="InterPro" id="IPR036852">
    <property type="entry name" value="Peptidase_S8/S53_dom_sf"/>
</dbReference>
<comment type="similarity">
    <text evidence="1 5">Belongs to the peptidase S8 family.</text>
</comment>
<dbReference type="EMBL" id="JBHSDK010000004">
    <property type="protein sequence ID" value="MFC4334336.1"/>
    <property type="molecule type" value="Genomic_DNA"/>
</dbReference>
<dbReference type="PANTHER" id="PTHR43806">
    <property type="entry name" value="PEPTIDASE S8"/>
    <property type="match status" value="1"/>
</dbReference>
<evidence type="ECO:0000313" key="11">
    <source>
        <dbReference type="Proteomes" id="UP001595823"/>
    </source>
</evidence>
<keyword evidence="4 5" id="KW-0720">Serine protease</keyword>
<dbReference type="InterPro" id="IPR050131">
    <property type="entry name" value="Peptidase_S8_subtilisin-like"/>
</dbReference>
<feature type="active site" description="Charge relay system" evidence="5">
    <location>
        <position position="270"/>
    </location>
</feature>
<feature type="domain" description="Peptidase S8/S53" evidence="9">
    <location>
        <begin position="62"/>
        <end position="316"/>
    </location>
</feature>
<keyword evidence="8" id="KW-0732">Signal</keyword>
<keyword evidence="3 5" id="KW-0378">Hydrolase</keyword>
<dbReference type="PROSITE" id="PS51892">
    <property type="entry name" value="SUBTILASE"/>
    <property type="match status" value="1"/>
</dbReference>
<dbReference type="PRINTS" id="PR00723">
    <property type="entry name" value="SUBTILISIN"/>
</dbReference>
<dbReference type="Proteomes" id="UP001595823">
    <property type="component" value="Unassembled WGS sequence"/>
</dbReference>
<comment type="caution">
    <text evidence="10">The sequence shown here is derived from an EMBL/GenBank/DDBJ whole genome shotgun (WGS) entry which is preliminary data.</text>
</comment>
<evidence type="ECO:0000256" key="2">
    <source>
        <dbReference type="ARBA" id="ARBA00022670"/>
    </source>
</evidence>
<keyword evidence="7" id="KW-0812">Transmembrane</keyword>
<proteinExistence type="inferred from homology"/>
<dbReference type="InterPro" id="IPR000209">
    <property type="entry name" value="Peptidase_S8/S53_dom"/>
</dbReference>
<feature type="transmembrane region" description="Helical" evidence="7">
    <location>
        <begin position="378"/>
        <end position="398"/>
    </location>
</feature>
<feature type="signal peptide" evidence="8">
    <location>
        <begin position="1"/>
        <end position="32"/>
    </location>
</feature>
<dbReference type="Pfam" id="PF00082">
    <property type="entry name" value="Peptidase_S8"/>
    <property type="match status" value="1"/>
</dbReference>
<keyword evidence="7" id="KW-1133">Transmembrane helix</keyword>
<dbReference type="SUPFAM" id="SSF52743">
    <property type="entry name" value="Subtilisin-like"/>
    <property type="match status" value="1"/>
</dbReference>
<evidence type="ECO:0000256" key="3">
    <source>
        <dbReference type="ARBA" id="ARBA00022801"/>
    </source>
</evidence>
<name>A0ABV8TU81_9ACTN</name>